<evidence type="ECO:0000256" key="4">
    <source>
        <dbReference type="ARBA" id="ARBA00025483"/>
    </source>
</evidence>
<protein>
    <submittedName>
        <fullName evidence="7">3'-5' exonuclease</fullName>
    </submittedName>
</protein>
<keyword evidence="8" id="KW-1185">Reference proteome</keyword>
<evidence type="ECO:0000259" key="6">
    <source>
        <dbReference type="SMART" id="SM00479"/>
    </source>
</evidence>
<evidence type="ECO:0000256" key="5">
    <source>
        <dbReference type="ARBA" id="ARBA00026073"/>
    </source>
</evidence>
<dbReference type="Pfam" id="PF00929">
    <property type="entry name" value="RNase_T"/>
    <property type="match status" value="1"/>
</dbReference>
<dbReference type="RefSeq" id="WP_197427127.1">
    <property type="nucleotide sequence ID" value="NZ_WOXT01000004.1"/>
</dbReference>
<accession>A0A7C9HNE2</accession>
<evidence type="ECO:0000256" key="1">
    <source>
        <dbReference type="ARBA" id="ARBA00022722"/>
    </source>
</evidence>
<dbReference type="EMBL" id="WOXT01000004">
    <property type="protein sequence ID" value="MUV15157.1"/>
    <property type="molecule type" value="Genomic_DNA"/>
</dbReference>
<dbReference type="GO" id="GO:0006259">
    <property type="term" value="P:DNA metabolic process"/>
    <property type="evidence" value="ECO:0007669"/>
    <property type="project" value="UniProtKB-ARBA"/>
</dbReference>
<dbReference type="PANTHER" id="PTHR30231:SF4">
    <property type="entry name" value="PROTEIN NEN2"/>
    <property type="match status" value="1"/>
</dbReference>
<keyword evidence="3 7" id="KW-0269">Exonuclease</keyword>
<dbReference type="SMART" id="SM00479">
    <property type="entry name" value="EXOIII"/>
    <property type="match status" value="1"/>
</dbReference>
<gene>
    <name evidence="7" type="ORF">GN331_13195</name>
</gene>
<dbReference type="PANTHER" id="PTHR30231">
    <property type="entry name" value="DNA POLYMERASE III SUBUNIT EPSILON"/>
    <property type="match status" value="1"/>
</dbReference>
<dbReference type="GO" id="GO:0008408">
    <property type="term" value="F:3'-5' exonuclease activity"/>
    <property type="evidence" value="ECO:0007669"/>
    <property type="project" value="TreeGrafter"/>
</dbReference>
<dbReference type="SUPFAM" id="SSF53098">
    <property type="entry name" value="Ribonuclease H-like"/>
    <property type="match status" value="1"/>
</dbReference>
<reference evidence="7 8" key="1">
    <citation type="submission" date="2019-12" db="EMBL/GenBank/DDBJ databases">
        <authorList>
            <person name="Xu J."/>
        </authorList>
    </citation>
    <scope>NUCLEOTIDE SEQUENCE [LARGE SCALE GENOMIC DNA]</scope>
    <source>
        <strain evidence="7 8">HX-5-24</strain>
    </source>
</reference>
<evidence type="ECO:0000256" key="2">
    <source>
        <dbReference type="ARBA" id="ARBA00022801"/>
    </source>
</evidence>
<organism evidence="7 8">
    <name type="scientific">Noviluteimonas gilva</name>
    <dbReference type="NCBI Taxonomy" id="2682097"/>
    <lineage>
        <taxon>Bacteria</taxon>
        <taxon>Pseudomonadati</taxon>
        <taxon>Pseudomonadota</taxon>
        <taxon>Gammaproteobacteria</taxon>
        <taxon>Lysobacterales</taxon>
        <taxon>Lysobacteraceae</taxon>
        <taxon>Noviluteimonas</taxon>
    </lineage>
</organism>
<comment type="caution">
    <text evidence="7">The sequence shown here is derived from an EMBL/GenBank/DDBJ whole genome shotgun (WGS) entry which is preliminary data.</text>
</comment>
<evidence type="ECO:0000313" key="7">
    <source>
        <dbReference type="EMBL" id="MUV15157.1"/>
    </source>
</evidence>
<feature type="domain" description="Exonuclease" evidence="6">
    <location>
        <begin position="63"/>
        <end position="229"/>
    </location>
</feature>
<proteinExistence type="predicted"/>
<dbReference type="GO" id="GO:0003676">
    <property type="term" value="F:nucleic acid binding"/>
    <property type="evidence" value="ECO:0007669"/>
    <property type="project" value="InterPro"/>
</dbReference>
<name>A0A7C9HNE2_9GAMM</name>
<keyword evidence="1" id="KW-0540">Nuclease</keyword>
<dbReference type="InterPro" id="IPR013520">
    <property type="entry name" value="Ribonucl_H"/>
</dbReference>
<dbReference type="InterPro" id="IPR012337">
    <property type="entry name" value="RNaseH-like_sf"/>
</dbReference>
<comment type="function">
    <text evidence="4">DNA polymerase III is a complex, multichain enzyme responsible for most of the replicative synthesis in bacteria. The epsilon subunit contain the editing function and is a proofreading 3'-5' exonuclease.</text>
</comment>
<dbReference type="InterPro" id="IPR036397">
    <property type="entry name" value="RNaseH_sf"/>
</dbReference>
<evidence type="ECO:0000313" key="8">
    <source>
        <dbReference type="Proteomes" id="UP000479692"/>
    </source>
</evidence>
<dbReference type="Proteomes" id="UP000479692">
    <property type="component" value="Unassembled WGS sequence"/>
</dbReference>
<dbReference type="CDD" id="cd06127">
    <property type="entry name" value="DEDDh"/>
    <property type="match status" value="1"/>
</dbReference>
<evidence type="ECO:0000256" key="3">
    <source>
        <dbReference type="ARBA" id="ARBA00022839"/>
    </source>
</evidence>
<sequence length="231" mass="25932">MEIAALVIILALALWVVFKPVRRDARLRERDELRVDQHRRHHTEVVRRESSAANVNLTHLPVQFVVFDLETTGLDPLRDEIIEIGAIRVNRDSVNHDTFEIIVRPVKKVPAKITQLTGITQAMVDGGDDLDYSLRAFCKFVGDLPLVAFNADFDMAFLRSASNKCGVTIPQRASCALKMARRAWPERASYKLKDLARDGNLGLEDEHRSLGDCKRALIVYTAAASRLGTTN</sequence>
<keyword evidence="2" id="KW-0378">Hydrolase</keyword>
<dbReference type="Gene3D" id="3.30.420.10">
    <property type="entry name" value="Ribonuclease H-like superfamily/Ribonuclease H"/>
    <property type="match status" value="1"/>
</dbReference>
<dbReference type="AlphaFoldDB" id="A0A7C9HNE2"/>
<dbReference type="FunFam" id="3.30.420.10:FF:000045">
    <property type="entry name" value="3'-5' exonuclease DinG"/>
    <property type="match status" value="1"/>
</dbReference>
<comment type="subunit">
    <text evidence="5">DNA polymerase III contains a core (composed of alpha, epsilon and theta chains) that associates with a tau subunit. This core dimerizes to form the POLIII' complex. PolIII' associates with the gamma complex (composed of gamma, delta, delta', psi and chi chains) and with the beta chain to form the complete DNA polymerase III complex.</text>
</comment>